<protein>
    <recommendedName>
        <fullName evidence="3">Lipoprotein</fullName>
    </recommendedName>
</protein>
<keyword evidence="2" id="KW-1185">Reference proteome</keyword>
<evidence type="ECO:0000313" key="1">
    <source>
        <dbReference type="EMBL" id="MDJ1493592.1"/>
    </source>
</evidence>
<organism evidence="1 2">
    <name type="scientific">Xanthocytophaga flava</name>
    <dbReference type="NCBI Taxonomy" id="3048013"/>
    <lineage>
        <taxon>Bacteria</taxon>
        <taxon>Pseudomonadati</taxon>
        <taxon>Bacteroidota</taxon>
        <taxon>Cytophagia</taxon>
        <taxon>Cytophagales</taxon>
        <taxon>Rhodocytophagaceae</taxon>
        <taxon>Xanthocytophaga</taxon>
    </lineage>
</organism>
<evidence type="ECO:0000313" key="2">
    <source>
        <dbReference type="Proteomes" id="UP001228581"/>
    </source>
</evidence>
<dbReference type="EMBL" id="JASJOT010000006">
    <property type="protein sequence ID" value="MDJ1493592.1"/>
    <property type="molecule type" value="Genomic_DNA"/>
</dbReference>
<accession>A0ABT7CIM1</accession>
<proteinExistence type="predicted"/>
<comment type="caution">
    <text evidence="1">The sequence shown here is derived from an EMBL/GenBank/DDBJ whole genome shotgun (WGS) entry which is preliminary data.</text>
</comment>
<dbReference type="Proteomes" id="UP001228581">
    <property type="component" value="Unassembled WGS sequence"/>
</dbReference>
<dbReference type="RefSeq" id="WP_313995890.1">
    <property type="nucleotide sequence ID" value="NZ_JASJOT010000006.1"/>
</dbReference>
<evidence type="ECO:0008006" key="3">
    <source>
        <dbReference type="Google" id="ProtNLM"/>
    </source>
</evidence>
<gene>
    <name evidence="1" type="ORF">QNI19_11670</name>
</gene>
<sequence>MYYYKYFLLCLFLFFGKYTLCKGQSSEKDTIQFSPILWRADILGANHYRAKIVSHTTVIEDLSYKTVEEVEALLGEPDYDCILPENRFGLDLFVYIYQYEFIGKLPVGYIYKYRKSCNDSQKNPYLGSSLQFEFDKNTKKVTHIFQILED</sequence>
<name>A0ABT7CIM1_9BACT</name>
<reference evidence="1 2" key="1">
    <citation type="submission" date="2023-05" db="EMBL/GenBank/DDBJ databases">
        <authorList>
            <person name="Zhang X."/>
        </authorList>
    </citation>
    <scope>NUCLEOTIDE SEQUENCE [LARGE SCALE GENOMIC DNA]</scope>
    <source>
        <strain evidence="1 2">DM2B3-1</strain>
    </source>
</reference>